<name>A0A1F6BXD7_9BACT</name>
<keyword evidence="2" id="KW-0472">Membrane</keyword>
<evidence type="ECO:0000313" key="3">
    <source>
        <dbReference type="EMBL" id="OGG41609.1"/>
    </source>
</evidence>
<dbReference type="Proteomes" id="UP000176322">
    <property type="component" value="Unassembled WGS sequence"/>
</dbReference>
<proteinExistence type="predicted"/>
<dbReference type="EMBL" id="MFKO01000005">
    <property type="protein sequence ID" value="OGG41609.1"/>
    <property type="molecule type" value="Genomic_DNA"/>
</dbReference>
<reference evidence="3 4" key="1">
    <citation type="journal article" date="2016" name="Nat. Commun.">
        <title>Thousands of microbial genomes shed light on interconnected biogeochemical processes in an aquifer system.</title>
        <authorList>
            <person name="Anantharaman K."/>
            <person name="Brown C.T."/>
            <person name="Hug L.A."/>
            <person name="Sharon I."/>
            <person name="Castelle C.J."/>
            <person name="Probst A.J."/>
            <person name="Thomas B.C."/>
            <person name="Singh A."/>
            <person name="Wilkins M.J."/>
            <person name="Karaoz U."/>
            <person name="Brodie E.L."/>
            <person name="Williams K.H."/>
            <person name="Hubbard S.S."/>
            <person name="Banfield J.F."/>
        </authorList>
    </citation>
    <scope>NUCLEOTIDE SEQUENCE [LARGE SCALE GENOMIC DNA]</scope>
</reference>
<dbReference type="Pfam" id="PF04977">
    <property type="entry name" value="DivIC"/>
    <property type="match status" value="1"/>
</dbReference>
<organism evidence="3 4">
    <name type="scientific">Candidatus Kaiserbacteria bacterium RIFCSPHIGHO2_01_FULL_46_22</name>
    <dbReference type="NCBI Taxonomy" id="1798475"/>
    <lineage>
        <taxon>Bacteria</taxon>
        <taxon>Candidatus Kaiseribacteriota</taxon>
    </lineage>
</organism>
<sequence>MSLLRKKSWWQQIVRSPIAIIFLLGLSIMFAFAVHDRYVVERDMADRRAKSEAELERETDRRSELEKKVEKLNSEQGIESEIRKNFDVAREGETVVVLVEEDRSMIEPLPLSSQKLPIWRRFLNFIIPW</sequence>
<dbReference type="InterPro" id="IPR007060">
    <property type="entry name" value="FtsL/DivIC"/>
</dbReference>
<dbReference type="STRING" id="1798475.A2837_00440"/>
<comment type="caution">
    <text evidence="3">The sequence shown here is derived from an EMBL/GenBank/DDBJ whole genome shotgun (WGS) entry which is preliminary data.</text>
</comment>
<keyword evidence="2" id="KW-0812">Transmembrane</keyword>
<keyword evidence="1" id="KW-0175">Coiled coil</keyword>
<dbReference type="AlphaFoldDB" id="A0A1F6BXD7"/>
<evidence type="ECO:0000256" key="2">
    <source>
        <dbReference type="SAM" id="Phobius"/>
    </source>
</evidence>
<keyword evidence="2" id="KW-1133">Transmembrane helix</keyword>
<evidence type="ECO:0000256" key="1">
    <source>
        <dbReference type="SAM" id="Coils"/>
    </source>
</evidence>
<evidence type="ECO:0000313" key="4">
    <source>
        <dbReference type="Proteomes" id="UP000176322"/>
    </source>
</evidence>
<feature type="coiled-coil region" evidence="1">
    <location>
        <begin position="48"/>
        <end position="75"/>
    </location>
</feature>
<feature type="transmembrane region" description="Helical" evidence="2">
    <location>
        <begin position="12"/>
        <end position="34"/>
    </location>
</feature>
<gene>
    <name evidence="3" type="ORF">A2837_00440</name>
</gene>
<accession>A0A1F6BXD7</accession>
<protein>
    <recommendedName>
        <fullName evidence="5">Septum formation initiator</fullName>
    </recommendedName>
</protein>
<evidence type="ECO:0008006" key="5">
    <source>
        <dbReference type="Google" id="ProtNLM"/>
    </source>
</evidence>